<organism evidence="9 10">
    <name type="scientific">Oceanobacillus polygoni</name>
    <dbReference type="NCBI Taxonomy" id="1235259"/>
    <lineage>
        <taxon>Bacteria</taxon>
        <taxon>Bacillati</taxon>
        <taxon>Bacillota</taxon>
        <taxon>Bacilli</taxon>
        <taxon>Bacillales</taxon>
        <taxon>Bacillaceae</taxon>
        <taxon>Oceanobacillus</taxon>
    </lineage>
</organism>
<dbReference type="RefSeq" id="WP_149474141.1">
    <property type="nucleotide sequence ID" value="NZ_JAGGMB010000001.1"/>
</dbReference>
<comment type="caution">
    <text evidence="9">The sequence shown here is derived from an EMBL/GenBank/DDBJ whole genome shotgun (WGS) entry which is preliminary data.</text>
</comment>
<feature type="transmembrane region" description="Helical" evidence="7">
    <location>
        <begin position="335"/>
        <end position="354"/>
    </location>
</feature>
<dbReference type="Pfam" id="PF06808">
    <property type="entry name" value="DctM"/>
    <property type="match status" value="1"/>
</dbReference>
<evidence type="ECO:0000256" key="1">
    <source>
        <dbReference type="ARBA" id="ARBA00004429"/>
    </source>
</evidence>
<protein>
    <submittedName>
        <fullName evidence="9">Tripartite ATP-independent transporter DctM subunit</fullName>
    </submittedName>
</protein>
<keyword evidence="5 7" id="KW-1133">Transmembrane helix</keyword>
<evidence type="ECO:0000256" key="4">
    <source>
        <dbReference type="ARBA" id="ARBA00022692"/>
    </source>
</evidence>
<dbReference type="GO" id="GO:0022857">
    <property type="term" value="F:transmembrane transporter activity"/>
    <property type="evidence" value="ECO:0007669"/>
    <property type="project" value="TreeGrafter"/>
</dbReference>
<gene>
    <name evidence="9" type="ORF">J2Z64_000035</name>
</gene>
<dbReference type="NCBIfam" id="TIGR00786">
    <property type="entry name" value="dctM"/>
    <property type="match status" value="1"/>
</dbReference>
<feature type="transmembrane region" description="Helical" evidence="7">
    <location>
        <begin position="134"/>
        <end position="159"/>
    </location>
</feature>
<keyword evidence="4 7" id="KW-0812">Transmembrane</keyword>
<feature type="transmembrane region" description="Helical" evidence="7">
    <location>
        <begin position="214"/>
        <end position="236"/>
    </location>
</feature>
<reference evidence="9" key="1">
    <citation type="submission" date="2021-03" db="EMBL/GenBank/DDBJ databases">
        <title>Genomic Encyclopedia of Type Strains, Phase IV (KMG-IV): sequencing the most valuable type-strain genomes for metagenomic binning, comparative biology and taxonomic classification.</title>
        <authorList>
            <person name="Goeker M."/>
        </authorList>
    </citation>
    <scope>NUCLEOTIDE SEQUENCE</scope>
    <source>
        <strain evidence="9">DSM 107338</strain>
    </source>
</reference>
<proteinExistence type="predicted"/>
<feature type="transmembrane region" description="Helical" evidence="7">
    <location>
        <begin position="242"/>
        <end position="258"/>
    </location>
</feature>
<feature type="transmembrane region" description="Helical" evidence="7">
    <location>
        <begin position="171"/>
        <end position="193"/>
    </location>
</feature>
<feature type="transmembrane region" description="Helical" evidence="7">
    <location>
        <begin position="360"/>
        <end position="382"/>
    </location>
</feature>
<evidence type="ECO:0000256" key="3">
    <source>
        <dbReference type="ARBA" id="ARBA00022519"/>
    </source>
</evidence>
<evidence type="ECO:0000256" key="2">
    <source>
        <dbReference type="ARBA" id="ARBA00022475"/>
    </source>
</evidence>
<dbReference type="InterPro" id="IPR010656">
    <property type="entry name" value="DctM"/>
</dbReference>
<evidence type="ECO:0000256" key="5">
    <source>
        <dbReference type="ARBA" id="ARBA00022989"/>
    </source>
</evidence>
<evidence type="ECO:0000256" key="6">
    <source>
        <dbReference type="ARBA" id="ARBA00023136"/>
    </source>
</evidence>
<name>A0A9X0YRA7_9BACI</name>
<feature type="transmembrane region" description="Helical" evidence="7">
    <location>
        <begin position="54"/>
        <end position="72"/>
    </location>
</feature>
<evidence type="ECO:0000313" key="10">
    <source>
        <dbReference type="Proteomes" id="UP001138793"/>
    </source>
</evidence>
<sequence length="427" mass="46100">MALTIMMISLLVLIFINVPVAFSIIASVAIYFIFANDFEGMVLIQRMISGLESVPLMAIIFFMASGILMNYTGITKRLLNFAEIITRPLPGALGQVNVTLSVLMSGLSGSNIADASMQSKMLVPSMEKKGYDRAFSTALTATSSIITPIIPPGIALIMFGYVGNVSIGDLFMAGILPGITLAILLMIYVYFYAKKHNLETEKKAKATAKEFFSGLKDAILALFFPIIIIGGIRFGIFSATEAGAIAVLYALVIGLIVYREMSLKDLIKSIVETVHTGAGILLIIAAGTAFGWVLTLEQVPQMMAESITGLISTPALFFIMILLFLLIIGMFVEGNVAIIILTPLFLPMLGEYGIDPVHFGIFFILTLSIGTITPPVGTIMFVTSSITGTKIEDFIKASIPFIILLIIASLLIAFIPQISMFLPTIFE</sequence>
<feature type="transmembrane region" description="Helical" evidence="7">
    <location>
        <begin position="6"/>
        <end position="34"/>
    </location>
</feature>
<dbReference type="EMBL" id="JAGGMB010000001">
    <property type="protein sequence ID" value="MBP2075824.1"/>
    <property type="molecule type" value="Genomic_DNA"/>
</dbReference>
<keyword evidence="3" id="KW-0997">Cell inner membrane</keyword>
<dbReference type="Proteomes" id="UP001138793">
    <property type="component" value="Unassembled WGS sequence"/>
</dbReference>
<feature type="transmembrane region" description="Helical" evidence="7">
    <location>
        <begin position="306"/>
        <end position="328"/>
    </location>
</feature>
<feature type="domain" description="TRAP C4-dicarboxylate transport system permease DctM subunit" evidence="8">
    <location>
        <begin position="8"/>
        <end position="418"/>
    </location>
</feature>
<comment type="subcellular location">
    <subcellularLocation>
        <location evidence="1">Cell inner membrane</location>
        <topology evidence="1">Multi-pass membrane protein</topology>
    </subcellularLocation>
</comment>
<evidence type="ECO:0000313" key="9">
    <source>
        <dbReference type="EMBL" id="MBP2075824.1"/>
    </source>
</evidence>
<keyword evidence="6 7" id="KW-0472">Membrane</keyword>
<dbReference type="OrthoDB" id="9785600at2"/>
<dbReference type="AlphaFoldDB" id="A0A9X0YRA7"/>
<feature type="transmembrane region" description="Helical" evidence="7">
    <location>
        <begin position="270"/>
        <end position="294"/>
    </location>
</feature>
<dbReference type="PANTHER" id="PTHR33362:SF4">
    <property type="entry name" value="2,3-DIKETO-L-GULONATE TRAP TRANSPORTER LARGE PERMEASE PROTEIN YIAN"/>
    <property type="match status" value="1"/>
</dbReference>
<evidence type="ECO:0000256" key="7">
    <source>
        <dbReference type="SAM" id="Phobius"/>
    </source>
</evidence>
<dbReference type="PIRSF" id="PIRSF006066">
    <property type="entry name" value="HI0050"/>
    <property type="match status" value="1"/>
</dbReference>
<feature type="transmembrane region" description="Helical" evidence="7">
    <location>
        <begin position="394"/>
        <end position="415"/>
    </location>
</feature>
<evidence type="ECO:0000259" key="8">
    <source>
        <dbReference type="Pfam" id="PF06808"/>
    </source>
</evidence>
<dbReference type="PANTHER" id="PTHR33362">
    <property type="entry name" value="SIALIC ACID TRAP TRANSPORTER PERMEASE PROTEIN SIAT-RELATED"/>
    <property type="match status" value="1"/>
</dbReference>
<keyword evidence="2" id="KW-1003">Cell membrane</keyword>
<keyword evidence="10" id="KW-1185">Reference proteome</keyword>
<dbReference type="InterPro" id="IPR004681">
    <property type="entry name" value="TRAP_DctM"/>
</dbReference>
<accession>A0A9X0YRA7</accession>
<dbReference type="GO" id="GO:0005886">
    <property type="term" value="C:plasma membrane"/>
    <property type="evidence" value="ECO:0007669"/>
    <property type="project" value="UniProtKB-SubCell"/>
</dbReference>